<dbReference type="EMBL" id="QZAT01000116">
    <property type="protein sequence ID" value="THX24634.1"/>
    <property type="molecule type" value="Genomic_DNA"/>
</dbReference>
<dbReference type="PANTHER" id="PTHR31977">
    <property type="entry name" value="UPF0696 PROTEIN C11ORF68"/>
    <property type="match status" value="1"/>
</dbReference>
<dbReference type="Gene3D" id="3.30.760.10">
    <property type="entry name" value="RNA Cap, Translation Initiation Factor Eif4e"/>
    <property type="match status" value="1"/>
</dbReference>
<dbReference type="PANTHER" id="PTHR31977:SF1">
    <property type="entry name" value="UPF0696 PROTEIN C11ORF68"/>
    <property type="match status" value="1"/>
</dbReference>
<dbReference type="InterPro" id="IPR023398">
    <property type="entry name" value="TIF_eIF4e-like"/>
</dbReference>
<protein>
    <submittedName>
        <fullName evidence="3">DUF1917-domain-containing protein</fullName>
    </submittedName>
</protein>
<gene>
    <name evidence="3" type="ORF">D6D12_07521</name>
</gene>
<proteinExistence type="inferred from homology"/>
<reference evidence="3 4" key="1">
    <citation type="submission" date="2018-10" db="EMBL/GenBank/DDBJ databases">
        <title>Fifty Aureobasidium pullulans genomes reveal a recombining polyextremotolerant generalist.</title>
        <authorList>
            <person name="Gostincar C."/>
            <person name="Turk M."/>
            <person name="Zajc J."/>
            <person name="Gunde-Cimerman N."/>
        </authorList>
    </citation>
    <scope>NUCLEOTIDE SEQUENCE [LARGE SCALE GENOMIC DNA]</scope>
    <source>
        <strain evidence="3 4">EXF-10081</strain>
    </source>
</reference>
<sequence>MAAERVREIDALGKRLCGLKLMVPHDSSFLRIRCESFRSDDFFRTCLTQLRGPVFFAGRSGFFAQLQTRTHLSAIMENLELVPFGGYISDDSDFYGTAKTRKKLESHSKRSTSKQLVQTWNETQASHPVASPVVSGKIVPDVLYNRLEGVQGARQLNETVDEFLKRLPPKTTTTGPWIWITCPVVKNEESKSRHAPESEESPEEMTDRASALLSQFSGEKERIINANPTSAQSSITRKLGPLREQLKEDILDLAVSCGVTSGKWMLFPKPDDVNRVWRLVAEAVVDGRLGDTAKVAPADPPNPFTGEQKQSSHLICVYTKDFSDLDDVRRVLAEMVELGLAPRNAADGAIYYKADVYTYLNIDSSNPYGLKASLYSSKDLAGLSKTTHTKPSALGGSTKRKQQTLTTMLGDGKKRRR</sequence>
<evidence type="ECO:0000256" key="1">
    <source>
        <dbReference type="ARBA" id="ARBA00010568"/>
    </source>
</evidence>
<dbReference type="InterPro" id="IPR015034">
    <property type="entry name" value="Bles03"/>
</dbReference>
<comment type="caution">
    <text evidence="3">The sequence shown here is derived from an EMBL/GenBank/DDBJ whole genome shotgun (WGS) entry which is preliminary data.</text>
</comment>
<comment type="similarity">
    <text evidence="1">Belongs to the UPF0696 family.</text>
</comment>
<dbReference type="Pfam" id="PF08939">
    <property type="entry name" value="Bles03"/>
    <property type="match status" value="1"/>
</dbReference>
<dbReference type="Proteomes" id="UP000310374">
    <property type="component" value="Unassembled WGS sequence"/>
</dbReference>
<evidence type="ECO:0000313" key="4">
    <source>
        <dbReference type="Proteomes" id="UP000310374"/>
    </source>
</evidence>
<dbReference type="SUPFAM" id="SSF55418">
    <property type="entry name" value="eIF4e-like"/>
    <property type="match status" value="1"/>
</dbReference>
<feature type="region of interest" description="Disordered" evidence="2">
    <location>
        <begin position="189"/>
        <end position="209"/>
    </location>
</feature>
<feature type="region of interest" description="Disordered" evidence="2">
    <location>
        <begin position="386"/>
        <end position="417"/>
    </location>
</feature>
<dbReference type="AlphaFoldDB" id="A0AB74JL77"/>
<name>A0AB74JL77_AURPU</name>
<evidence type="ECO:0000256" key="2">
    <source>
        <dbReference type="SAM" id="MobiDB-lite"/>
    </source>
</evidence>
<accession>A0AB74JL77</accession>
<evidence type="ECO:0000313" key="3">
    <source>
        <dbReference type="EMBL" id="THX24634.1"/>
    </source>
</evidence>
<organism evidence="3 4">
    <name type="scientific">Aureobasidium pullulans</name>
    <name type="common">Black yeast</name>
    <name type="synonym">Pullularia pullulans</name>
    <dbReference type="NCBI Taxonomy" id="5580"/>
    <lineage>
        <taxon>Eukaryota</taxon>
        <taxon>Fungi</taxon>
        <taxon>Dikarya</taxon>
        <taxon>Ascomycota</taxon>
        <taxon>Pezizomycotina</taxon>
        <taxon>Dothideomycetes</taxon>
        <taxon>Dothideomycetidae</taxon>
        <taxon>Dothideales</taxon>
        <taxon>Saccotheciaceae</taxon>
        <taxon>Aureobasidium</taxon>
    </lineage>
</organism>